<dbReference type="Proteomes" id="UP000297245">
    <property type="component" value="Unassembled WGS sequence"/>
</dbReference>
<dbReference type="InterPro" id="IPR016035">
    <property type="entry name" value="Acyl_Trfase/lysoPLipase"/>
</dbReference>
<dbReference type="InterPro" id="IPR002641">
    <property type="entry name" value="PNPLA_dom"/>
</dbReference>
<dbReference type="PANTHER" id="PTHR24185">
    <property type="entry name" value="CALCIUM-INDEPENDENT PHOSPHOLIPASE A2-GAMMA"/>
    <property type="match status" value="1"/>
</dbReference>
<evidence type="ECO:0000256" key="2">
    <source>
        <dbReference type="ARBA" id="ARBA00022963"/>
    </source>
</evidence>
<dbReference type="Pfam" id="PF01734">
    <property type="entry name" value="Patatin"/>
    <property type="match status" value="1"/>
</dbReference>
<evidence type="ECO:0000256" key="3">
    <source>
        <dbReference type="ARBA" id="ARBA00023098"/>
    </source>
</evidence>
<dbReference type="PROSITE" id="PS51635">
    <property type="entry name" value="PNPLA"/>
    <property type="match status" value="1"/>
</dbReference>
<feature type="short sequence motif" description="GXGXXG" evidence="4">
    <location>
        <begin position="19"/>
        <end position="24"/>
    </location>
</feature>
<name>A0A4S8M8P6_DENBC</name>
<evidence type="ECO:0000313" key="6">
    <source>
        <dbReference type="EMBL" id="THU98742.1"/>
    </source>
</evidence>
<dbReference type="OrthoDB" id="630895at2759"/>
<proteinExistence type="predicted"/>
<sequence>MANPPQANNPPVNLLSLDGGGIRGVSELIILHEIMVRLKDKKGLSDLPKPCEYFHLIGGTSTGGLIAIMLGRLEMNTEEALAQYKALAGRIFGKKNQKSKGHDGAFKATTLEEEMKKLLQSCRGDPEALMCGDVTRENEMGRAALTIALRNNNEAMTRPKISESDIGNHGGALISAETRYGYMYITNQTGS</sequence>
<reference evidence="6 7" key="1">
    <citation type="journal article" date="2019" name="Nat. Ecol. Evol.">
        <title>Megaphylogeny resolves global patterns of mushroom evolution.</title>
        <authorList>
            <person name="Varga T."/>
            <person name="Krizsan K."/>
            <person name="Foldi C."/>
            <person name="Dima B."/>
            <person name="Sanchez-Garcia M."/>
            <person name="Sanchez-Ramirez S."/>
            <person name="Szollosi G.J."/>
            <person name="Szarkandi J.G."/>
            <person name="Papp V."/>
            <person name="Albert L."/>
            <person name="Andreopoulos W."/>
            <person name="Angelini C."/>
            <person name="Antonin V."/>
            <person name="Barry K.W."/>
            <person name="Bougher N.L."/>
            <person name="Buchanan P."/>
            <person name="Buyck B."/>
            <person name="Bense V."/>
            <person name="Catcheside P."/>
            <person name="Chovatia M."/>
            <person name="Cooper J."/>
            <person name="Damon W."/>
            <person name="Desjardin D."/>
            <person name="Finy P."/>
            <person name="Geml J."/>
            <person name="Haridas S."/>
            <person name="Hughes K."/>
            <person name="Justo A."/>
            <person name="Karasinski D."/>
            <person name="Kautmanova I."/>
            <person name="Kiss B."/>
            <person name="Kocsube S."/>
            <person name="Kotiranta H."/>
            <person name="LaButti K.M."/>
            <person name="Lechner B.E."/>
            <person name="Liimatainen K."/>
            <person name="Lipzen A."/>
            <person name="Lukacs Z."/>
            <person name="Mihaltcheva S."/>
            <person name="Morgado L.N."/>
            <person name="Niskanen T."/>
            <person name="Noordeloos M.E."/>
            <person name="Ohm R.A."/>
            <person name="Ortiz-Santana B."/>
            <person name="Ovrebo C."/>
            <person name="Racz N."/>
            <person name="Riley R."/>
            <person name="Savchenko A."/>
            <person name="Shiryaev A."/>
            <person name="Soop K."/>
            <person name="Spirin V."/>
            <person name="Szebenyi C."/>
            <person name="Tomsovsky M."/>
            <person name="Tulloss R.E."/>
            <person name="Uehling J."/>
            <person name="Grigoriev I.V."/>
            <person name="Vagvolgyi C."/>
            <person name="Papp T."/>
            <person name="Martin F.M."/>
            <person name="Miettinen O."/>
            <person name="Hibbett D.S."/>
            <person name="Nagy L.G."/>
        </authorList>
    </citation>
    <scope>NUCLEOTIDE SEQUENCE [LARGE SCALE GENOMIC DNA]</scope>
    <source>
        <strain evidence="6 7">CBS 962.96</strain>
    </source>
</reference>
<dbReference type="GO" id="GO:0019369">
    <property type="term" value="P:arachidonate metabolic process"/>
    <property type="evidence" value="ECO:0007669"/>
    <property type="project" value="TreeGrafter"/>
</dbReference>
<dbReference type="GO" id="GO:0047499">
    <property type="term" value="F:calcium-independent phospholipase A2 activity"/>
    <property type="evidence" value="ECO:0007669"/>
    <property type="project" value="TreeGrafter"/>
</dbReference>
<dbReference type="AlphaFoldDB" id="A0A4S8M8P6"/>
<organism evidence="6 7">
    <name type="scientific">Dendrothele bispora (strain CBS 962.96)</name>
    <dbReference type="NCBI Taxonomy" id="1314807"/>
    <lineage>
        <taxon>Eukaryota</taxon>
        <taxon>Fungi</taxon>
        <taxon>Dikarya</taxon>
        <taxon>Basidiomycota</taxon>
        <taxon>Agaricomycotina</taxon>
        <taxon>Agaricomycetes</taxon>
        <taxon>Agaricomycetidae</taxon>
        <taxon>Agaricales</taxon>
        <taxon>Agaricales incertae sedis</taxon>
        <taxon>Dendrothele</taxon>
    </lineage>
</organism>
<dbReference type="GO" id="GO:0016042">
    <property type="term" value="P:lipid catabolic process"/>
    <property type="evidence" value="ECO:0007669"/>
    <property type="project" value="UniProtKB-KW"/>
</dbReference>
<dbReference type="PANTHER" id="PTHR24185:SF1">
    <property type="entry name" value="CALCIUM-INDEPENDENT PHOSPHOLIPASE A2-GAMMA"/>
    <property type="match status" value="1"/>
</dbReference>
<accession>A0A4S8M8P6</accession>
<feature type="short sequence motif" description="GXSXG" evidence="4">
    <location>
        <begin position="59"/>
        <end position="63"/>
    </location>
</feature>
<evidence type="ECO:0000259" key="5">
    <source>
        <dbReference type="PROSITE" id="PS51635"/>
    </source>
</evidence>
<dbReference type="GO" id="GO:0046486">
    <property type="term" value="P:glycerolipid metabolic process"/>
    <property type="evidence" value="ECO:0007669"/>
    <property type="project" value="UniProtKB-ARBA"/>
</dbReference>
<keyword evidence="7" id="KW-1185">Reference proteome</keyword>
<keyword evidence="3" id="KW-0443">Lipid metabolism</keyword>
<dbReference type="EMBL" id="ML179131">
    <property type="protein sequence ID" value="THU98742.1"/>
    <property type="molecule type" value="Genomic_DNA"/>
</dbReference>
<dbReference type="Gene3D" id="3.40.1090.10">
    <property type="entry name" value="Cytosolic phospholipase A2 catalytic domain"/>
    <property type="match status" value="1"/>
</dbReference>
<evidence type="ECO:0000256" key="1">
    <source>
        <dbReference type="ARBA" id="ARBA00022801"/>
    </source>
</evidence>
<feature type="domain" description="PNPLA" evidence="5">
    <location>
        <begin position="15"/>
        <end position="191"/>
    </location>
</feature>
<keyword evidence="1" id="KW-0378">Hydrolase</keyword>
<evidence type="ECO:0000313" key="7">
    <source>
        <dbReference type="Proteomes" id="UP000297245"/>
    </source>
</evidence>
<protein>
    <submittedName>
        <fullName evidence="6">FabD/lysophospholipase-like protein</fullName>
    </submittedName>
</protein>
<evidence type="ECO:0000256" key="4">
    <source>
        <dbReference type="PROSITE-ProRule" id="PRU01161"/>
    </source>
</evidence>
<dbReference type="GO" id="GO:0016020">
    <property type="term" value="C:membrane"/>
    <property type="evidence" value="ECO:0007669"/>
    <property type="project" value="TreeGrafter"/>
</dbReference>
<comment type="caution">
    <text evidence="4">Lacks conserved residue(s) required for the propagation of feature annotation.</text>
</comment>
<gene>
    <name evidence="6" type="ORF">K435DRAFT_837974</name>
</gene>
<keyword evidence="2" id="KW-0442">Lipid degradation</keyword>
<dbReference type="SUPFAM" id="SSF52151">
    <property type="entry name" value="FabD/lysophospholipase-like"/>
    <property type="match status" value="1"/>
</dbReference>